<dbReference type="InterPro" id="IPR003854">
    <property type="entry name" value="GASA"/>
</dbReference>
<evidence type="ECO:0000256" key="2">
    <source>
        <dbReference type="SAM" id="Phobius"/>
    </source>
</evidence>
<evidence type="ECO:0000313" key="4">
    <source>
        <dbReference type="Proteomes" id="UP000636800"/>
    </source>
</evidence>
<dbReference type="EMBL" id="JADCNL010000002">
    <property type="protein sequence ID" value="KAG0491499.1"/>
    <property type="molecule type" value="Genomic_DNA"/>
</dbReference>
<evidence type="ECO:0000313" key="3">
    <source>
        <dbReference type="EMBL" id="KAG0491499.1"/>
    </source>
</evidence>
<dbReference type="PANTHER" id="PTHR23201">
    <property type="entry name" value="EXTENSIN, PROLINE-RICH PROTEIN"/>
    <property type="match status" value="1"/>
</dbReference>
<proteinExistence type="inferred from homology"/>
<keyword evidence="4" id="KW-1185">Reference proteome</keyword>
<organism evidence="3 4">
    <name type="scientific">Vanilla planifolia</name>
    <name type="common">Vanilla</name>
    <dbReference type="NCBI Taxonomy" id="51239"/>
    <lineage>
        <taxon>Eukaryota</taxon>
        <taxon>Viridiplantae</taxon>
        <taxon>Streptophyta</taxon>
        <taxon>Embryophyta</taxon>
        <taxon>Tracheophyta</taxon>
        <taxon>Spermatophyta</taxon>
        <taxon>Magnoliopsida</taxon>
        <taxon>Liliopsida</taxon>
        <taxon>Asparagales</taxon>
        <taxon>Orchidaceae</taxon>
        <taxon>Vanilloideae</taxon>
        <taxon>Vanilleae</taxon>
        <taxon>Vanilla</taxon>
    </lineage>
</organism>
<name>A0A835V8J8_VANPL</name>
<feature type="transmembrane region" description="Helical" evidence="2">
    <location>
        <begin position="136"/>
        <end position="154"/>
    </location>
</feature>
<reference evidence="3 4" key="1">
    <citation type="journal article" date="2020" name="Nat. Food">
        <title>A phased Vanilla planifolia genome enables genetic improvement of flavour and production.</title>
        <authorList>
            <person name="Hasing T."/>
            <person name="Tang H."/>
            <person name="Brym M."/>
            <person name="Khazi F."/>
            <person name="Huang T."/>
            <person name="Chambers A.H."/>
        </authorList>
    </citation>
    <scope>NUCLEOTIDE SEQUENCE [LARGE SCALE GENOMIC DNA]</scope>
    <source>
        <tissue evidence="3">Leaf</tissue>
    </source>
</reference>
<keyword evidence="2" id="KW-0472">Membrane</keyword>
<keyword evidence="2" id="KW-1133">Transmembrane helix</keyword>
<accession>A0A835V8J8</accession>
<dbReference type="PANTHER" id="PTHR23201:SF147">
    <property type="entry name" value="GIBBERELLIN-REGULATED PROTEIN 6-LIKE"/>
    <property type="match status" value="1"/>
</dbReference>
<evidence type="ECO:0000256" key="1">
    <source>
        <dbReference type="ARBA" id="ARBA00010582"/>
    </source>
</evidence>
<gene>
    <name evidence="3" type="ORF">HPP92_004897</name>
</gene>
<protein>
    <submittedName>
        <fullName evidence="3">Uncharacterized protein</fullName>
    </submittedName>
</protein>
<dbReference type="Pfam" id="PF02704">
    <property type="entry name" value="GASA"/>
    <property type="match status" value="1"/>
</dbReference>
<dbReference type="OrthoDB" id="741027at2759"/>
<comment type="caution">
    <text evidence="3">The sequence shown here is derived from an EMBL/GenBank/DDBJ whole genome shotgun (WGS) entry which is preliminary data.</text>
</comment>
<dbReference type="Proteomes" id="UP000636800">
    <property type="component" value="Chromosome 2"/>
</dbReference>
<dbReference type="AlphaFoldDB" id="A0A835V8J8"/>
<keyword evidence="2" id="KW-0812">Transmembrane</keyword>
<comment type="similarity">
    <text evidence="1">Belongs to the GASA family.</text>
</comment>
<sequence>MPGKDVKAAVCIGDNDGAHHCNDAESLGYLQLRLRPHRLLVVGADLVARRRQREEGNVGNDLGCPRSWMGSVVHGMQVRIGFFQFLALVDTLIELVAETFASYWNAFSAASHWISLCSVCDVTLQTKAMGRSTSSFFFLLLIISIVVVAASEMANGKHGRSLVANKHKHRHSGFSAAECPGACQFRCSKTAYRKPCLYFCQECCYKCRCVPPGTYAHKEVCPCYNSWKTKRGGPKCP</sequence>